<dbReference type="Gene3D" id="4.10.830.40">
    <property type="match status" value="1"/>
</dbReference>
<gene>
    <name evidence="8" type="ORF">P4O66_012767</name>
</gene>
<dbReference type="InterPro" id="IPR036116">
    <property type="entry name" value="FN3_sf"/>
</dbReference>
<evidence type="ECO:0000256" key="3">
    <source>
        <dbReference type="ARBA" id="ARBA00022833"/>
    </source>
</evidence>
<dbReference type="Gene3D" id="3.30.160.60">
    <property type="entry name" value="Classic Zinc Finger"/>
    <property type="match status" value="1"/>
</dbReference>
<dbReference type="SMART" id="SM00060">
    <property type="entry name" value="FN3"/>
    <property type="match status" value="2"/>
</dbReference>
<dbReference type="InterPro" id="IPR052090">
    <property type="entry name" value="Cytolytic_pore-forming_toxin"/>
</dbReference>
<dbReference type="InterPro" id="IPR000315">
    <property type="entry name" value="Znf_B-box"/>
</dbReference>
<dbReference type="CDD" id="cd00063">
    <property type="entry name" value="FN3"/>
    <property type="match status" value="2"/>
</dbReference>
<dbReference type="SUPFAM" id="SSF57845">
    <property type="entry name" value="B-box zinc-binding domain"/>
    <property type="match status" value="1"/>
</dbReference>
<dbReference type="SMART" id="SM00184">
    <property type="entry name" value="RING"/>
    <property type="match status" value="1"/>
</dbReference>
<organism evidence="8 9">
    <name type="scientific">Electrophorus voltai</name>
    <dbReference type="NCBI Taxonomy" id="2609070"/>
    <lineage>
        <taxon>Eukaryota</taxon>
        <taxon>Metazoa</taxon>
        <taxon>Chordata</taxon>
        <taxon>Craniata</taxon>
        <taxon>Vertebrata</taxon>
        <taxon>Euteleostomi</taxon>
        <taxon>Actinopterygii</taxon>
        <taxon>Neopterygii</taxon>
        <taxon>Teleostei</taxon>
        <taxon>Ostariophysi</taxon>
        <taxon>Gymnotiformes</taxon>
        <taxon>Gymnotoidei</taxon>
        <taxon>Gymnotidae</taxon>
        <taxon>Electrophorus</taxon>
    </lineage>
</organism>
<protein>
    <submittedName>
        <fullName evidence="8">Uncharacterized protein</fullName>
    </submittedName>
</protein>
<evidence type="ECO:0000256" key="4">
    <source>
        <dbReference type="PROSITE-ProRule" id="PRU00024"/>
    </source>
</evidence>
<dbReference type="PROSITE" id="PS50119">
    <property type="entry name" value="ZF_BBOX"/>
    <property type="match status" value="1"/>
</dbReference>
<evidence type="ECO:0000259" key="5">
    <source>
        <dbReference type="PROSITE" id="PS50089"/>
    </source>
</evidence>
<dbReference type="PROSITE" id="PS00903">
    <property type="entry name" value="CYT_DCMP_DEAMINASES_1"/>
    <property type="match status" value="1"/>
</dbReference>
<keyword evidence="9" id="KW-1185">Reference proteome</keyword>
<dbReference type="SUPFAM" id="SSF49265">
    <property type="entry name" value="Fibronectin type III"/>
    <property type="match status" value="1"/>
</dbReference>
<dbReference type="InterPro" id="IPR017907">
    <property type="entry name" value="Znf_RING_CS"/>
</dbReference>
<dbReference type="Pfam" id="PF15227">
    <property type="entry name" value="zf-C3HC4_4"/>
    <property type="match status" value="1"/>
</dbReference>
<dbReference type="InterPro" id="IPR001841">
    <property type="entry name" value="Znf_RING"/>
</dbReference>
<dbReference type="CDD" id="cd19769">
    <property type="entry name" value="Bbox2_TRIM16-like"/>
    <property type="match status" value="1"/>
</dbReference>
<dbReference type="EMBL" id="JAROKS010000190">
    <property type="protein sequence ID" value="KAK1784413.1"/>
    <property type="molecule type" value="Genomic_DNA"/>
</dbReference>
<dbReference type="Pfam" id="PF00643">
    <property type="entry name" value="zf-B_box"/>
    <property type="match status" value="1"/>
</dbReference>
<dbReference type="InterPro" id="IPR013783">
    <property type="entry name" value="Ig-like_fold"/>
</dbReference>
<dbReference type="InterPro" id="IPR016192">
    <property type="entry name" value="APOBEC/CMP_deaminase_Zn-bd"/>
</dbReference>
<proteinExistence type="predicted"/>
<dbReference type="Pfam" id="PF18078">
    <property type="entry name" value="Thioredoxin_11"/>
    <property type="match status" value="1"/>
</dbReference>
<evidence type="ECO:0000256" key="1">
    <source>
        <dbReference type="ARBA" id="ARBA00022723"/>
    </source>
</evidence>
<accession>A0AAD9DKS5</accession>
<dbReference type="InterPro" id="IPR040581">
    <property type="entry name" value="Thioredoxin_11"/>
</dbReference>
<evidence type="ECO:0000256" key="2">
    <source>
        <dbReference type="ARBA" id="ARBA00022771"/>
    </source>
</evidence>
<keyword evidence="2 4" id="KW-0863">Zinc-finger</keyword>
<evidence type="ECO:0000259" key="6">
    <source>
        <dbReference type="PROSITE" id="PS50119"/>
    </source>
</evidence>
<dbReference type="Gene3D" id="1.20.58.1200">
    <property type="entry name" value="RNA silencing suppressor P21, N-terminal domain"/>
    <property type="match status" value="3"/>
</dbReference>
<keyword evidence="1" id="KW-0479">Metal-binding</keyword>
<feature type="domain" description="RING-type" evidence="5">
    <location>
        <begin position="44"/>
        <end position="87"/>
    </location>
</feature>
<dbReference type="Gene3D" id="2.60.40.10">
    <property type="entry name" value="Immunoglobulins"/>
    <property type="match status" value="2"/>
</dbReference>
<dbReference type="SMART" id="SM00336">
    <property type="entry name" value="BBOX"/>
    <property type="match status" value="1"/>
</dbReference>
<dbReference type="PROSITE" id="PS00518">
    <property type="entry name" value="ZF_RING_1"/>
    <property type="match status" value="1"/>
</dbReference>
<dbReference type="PANTHER" id="PTHR31594">
    <property type="entry name" value="AIG1-TYPE G DOMAIN-CONTAINING PROTEIN"/>
    <property type="match status" value="1"/>
</dbReference>
<dbReference type="InterPro" id="IPR003961">
    <property type="entry name" value="FN3_dom"/>
</dbReference>
<dbReference type="CDD" id="cd19802">
    <property type="entry name" value="Bbox1_TRIM8-like"/>
    <property type="match status" value="1"/>
</dbReference>
<dbReference type="PANTHER" id="PTHR31594:SF16">
    <property type="entry name" value="SI:CH211-281L24.3"/>
    <property type="match status" value="1"/>
</dbReference>
<feature type="domain" description="Fibronectin type-III" evidence="7">
    <location>
        <begin position="599"/>
        <end position="692"/>
    </location>
</feature>
<dbReference type="Pfam" id="PF24674">
    <property type="entry name" value="MACPF_SNTX"/>
    <property type="match status" value="1"/>
</dbReference>
<dbReference type="AlphaFoldDB" id="A0AAD9DKS5"/>
<dbReference type="InterPro" id="IPR013083">
    <property type="entry name" value="Znf_RING/FYVE/PHD"/>
</dbReference>
<reference evidence="8" key="1">
    <citation type="submission" date="2023-03" db="EMBL/GenBank/DDBJ databases">
        <title>Electrophorus voltai genome.</title>
        <authorList>
            <person name="Bian C."/>
        </authorList>
    </citation>
    <scope>NUCLEOTIDE SEQUENCE</scope>
    <source>
        <strain evidence="8">CB-2022</strain>
        <tissue evidence="8">Muscle</tissue>
    </source>
</reference>
<dbReference type="PROSITE" id="PS50089">
    <property type="entry name" value="ZF_RING_2"/>
    <property type="match status" value="1"/>
</dbReference>
<comment type="caution">
    <text evidence="8">The sequence shown here is derived from an EMBL/GenBank/DDBJ whole genome shotgun (WGS) entry which is preliminary data.</text>
</comment>
<dbReference type="PROSITE" id="PS50853">
    <property type="entry name" value="FN3"/>
    <property type="match status" value="2"/>
</dbReference>
<evidence type="ECO:0000259" key="7">
    <source>
        <dbReference type="PROSITE" id="PS50853"/>
    </source>
</evidence>
<feature type="non-terminal residue" evidence="8">
    <location>
        <position position="1"/>
    </location>
</feature>
<dbReference type="GO" id="GO:0008270">
    <property type="term" value="F:zinc ion binding"/>
    <property type="evidence" value="ECO:0007669"/>
    <property type="project" value="UniProtKB-KW"/>
</dbReference>
<sequence>MKLERASPAPTCVSAKSDQSMDRPITLRHAELSAILLTEDHFRCSVCTDVLTEPVSIPCGHSYCKSCIQTYWTKPGHIGSYSCLQCRKRFNNRPELKPNSELAKMVEKLQQAGFSPALPALCYAGPGDLVCDFCTGRKLRAVKSCLTCLASYCETHVRQHYTVAALQRHTLVEATEDLDQRLCKLHHRALEVFCKTDQTFICFICMMEEHKEHDIVIAKSEAPTDERADTELTYLTKILCRRLEKGLVEMAALGRHLNLGMFYDCRSDSFSSDAFLWDESTLSSMKLSLSRPHTDVHILERDSLQERLRALDLTTPLRASVVAGLVEVSGAAAFLNHPTQPQLQDRVTLCYRTSTRLDMLSHTLLHSGAPLSLTSQKTATHVVVAVLYGIQAFFVFDDKRESREGSTALNEKYQLEIQKALASCIKTKRERGQKDGRGLEDLLKRHGQSPFSPENIQQWFLNKDAEVRALQACREKNITTVKSQEELMCILRDSQDTVLCFTLTSLEDKDPFLSALKQHIDLVSTVNTQETHLPFRLPDTSQKILSDLHSFMCTKETNEDADQTEFIAAVVPVPQLPGSSIYLYQCGNIVNCSMNLEMKPELPEILNIKQTSVTVRLQRSETQVLNHYRIEFRTVSCRNIADRKWKSVFCTGENCVVWGLTPAAQYQLRYTVMNYNSMSNYSRIKEFQTLPRARPGPILLKQTQKSLTVTWRKADGDTPVLCYMVEYMEAALEGWQSILTEGPGCECTITVPCSTCYRVRVSAVYGEGDMSRPSEEAEVPVDKWCINVSERKTSLFLKVLKLQTVKKPVELSGFTDEESEVRSFLQCLPYISQLRFHYDTKKKLSTVEFLLKLTVAAAECDAATGESFTKLLTSVCSYTTFPFDDDVRIKTSQCDFLLDLYSEVKNYETQTGRSVLPALQPVYQSTPAVWNINLSERKTSLFLEVLKLQKVIKPVELRGWSDEESEVRSFLQCLPYITQLRFPYDKEKRRSALEFLLKLTVAAAECDAATGESFTKLLTSVFSYTTFFIHYDDNFNGQKCFTDFLLDLFSQVKDYETQTGRSVLPALQPVYQSAPAVWNIDLSERKTSLFLEVLKLHTEKKPVELRGWSDEESEVRSFLQCLPYISQL</sequence>
<dbReference type="Proteomes" id="UP001239994">
    <property type="component" value="Unassembled WGS sequence"/>
</dbReference>
<dbReference type="GO" id="GO:0016787">
    <property type="term" value="F:hydrolase activity"/>
    <property type="evidence" value="ECO:0007669"/>
    <property type="project" value="InterPro"/>
</dbReference>
<name>A0AAD9DKS5_9TELE</name>
<dbReference type="Gene3D" id="3.30.40.10">
    <property type="entry name" value="Zinc/RING finger domain, C3HC4 (zinc finger)"/>
    <property type="match status" value="1"/>
</dbReference>
<evidence type="ECO:0000313" key="8">
    <source>
        <dbReference type="EMBL" id="KAK1784413.1"/>
    </source>
</evidence>
<evidence type="ECO:0000313" key="9">
    <source>
        <dbReference type="Proteomes" id="UP001239994"/>
    </source>
</evidence>
<feature type="domain" description="B box-type" evidence="6">
    <location>
        <begin position="178"/>
        <end position="218"/>
    </location>
</feature>
<dbReference type="InterPro" id="IPR056072">
    <property type="entry name" value="SNTX_MACPF/CDC-like_dom"/>
</dbReference>
<keyword evidence="3" id="KW-0862">Zinc</keyword>
<feature type="domain" description="Fibronectin type-III" evidence="7">
    <location>
        <begin position="694"/>
        <end position="784"/>
    </location>
</feature>
<dbReference type="SUPFAM" id="SSF57850">
    <property type="entry name" value="RING/U-box"/>
    <property type="match status" value="1"/>
</dbReference>